<dbReference type="GO" id="GO:0003755">
    <property type="term" value="F:peptidyl-prolyl cis-trans isomerase activity"/>
    <property type="evidence" value="ECO:0007669"/>
    <property type="project" value="InterPro"/>
</dbReference>
<keyword evidence="6" id="KW-1185">Reference proteome</keyword>
<evidence type="ECO:0000256" key="1">
    <source>
        <dbReference type="ARBA" id="ARBA00002388"/>
    </source>
</evidence>
<dbReference type="PANTHER" id="PTHR45625:SF3">
    <property type="entry name" value="PEPTIDYL-PROLYL CIS-TRANS ISOMERASE B-RELATED"/>
    <property type="match status" value="1"/>
</dbReference>
<sequence>MASRNERQRALDRAKYDRQLARRAARARRRRQWIAGAGTALAVLLIVAGTVYFFRGDDDGRPTGAGACGWSRLDPAANPRLKDVGTPPREGNPTAGTTPMSINTNVGQIGVTLEQGTAPCGIASLRHLSAKGFYAGTACHELTGDYLRCGDPSGTGEGGPTYGLLGENLPAAASGTPGPGTPAQYLRGTVALFRTGPGTYGSQFVIVHKDIRTSDPTLSPVGYVSTNMGLVDKIVRAGTVADAAGAKTKPASPVTIDTLKVDDRVILPGDGAPATGAPAPSAAGR</sequence>
<comment type="caution">
    <text evidence="5">The sequence shown here is derived from an EMBL/GenBank/DDBJ whole genome shotgun (WGS) entry which is preliminary data.</text>
</comment>
<keyword evidence="3" id="KW-1133">Transmembrane helix</keyword>
<dbReference type="InterPro" id="IPR044666">
    <property type="entry name" value="Cyclophilin_A-like"/>
</dbReference>
<protein>
    <submittedName>
        <fullName evidence="5">Peptidyl-prolyl cis-trans isomerase</fullName>
    </submittedName>
</protein>
<keyword evidence="3" id="KW-0472">Membrane</keyword>
<evidence type="ECO:0000259" key="4">
    <source>
        <dbReference type="PROSITE" id="PS50072"/>
    </source>
</evidence>
<evidence type="ECO:0000256" key="3">
    <source>
        <dbReference type="SAM" id="Phobius"/>
    </source>
</evidence>
<dbReference type="PROSITE" id="PS50072">
    <property type="entry name" value="CSA_PPIASE_2"/>
    <property type="match status" value="1"/>
</dbReference>
<reference evidence="5" key="1">
    <citation type="journal article" date="2014" name="Int. J. Syst. Evol. Microbiol.">
        <title>Complete genome sequence of Corynebacterium casei LMG S-19264T (=DSM 44701T), isolated from a smear-ripened cheese.</title>
        <authorList>
            <consortium name="US DOE Joint Genome Institute (JGI-PGF)"/>
            <person name="Walter F."/>
            <person name="Albersmeier A."/>
            <person name="Kalinowski J."/>
            <person name="Ruckert C."/>
        </authorList>
    </citation>
    <scope>NUCLEOTIDE SEQUENCE</scope>
    <source>
        <strain evidence="5">JCM 3091</strain>
    </source>
</reference>
<dbReference type="Proteomes" id="UP000662200">
    <property type="component" value="Unassembled WGS sequence"/>
</dbReference>
<dbReference type="Gene3D" id="2.40.100.10">
    <property type="entry name" value="Cyclophilin-like"/>
    <property type="match status" value="1"/>
</dbReference>
<evidence type="ECO:0000313" key="5">
    <source>
        <dbReference type="EMBL" id="GGK25460.1"/>
    </source>
</evidence>
<dbReference type="InterPro" id="IPR029000">
    <property type="entry name" value="Cyclophilin-like_dom_sf"/>
</dbReference>
<feature type="region of interest" description="Disordered" evidence="2">
    <location>
        <begin position="78"/>
        <end position="102"/>
    </location>
</feature>
<dbReference type="SUPFAM" id="SSF50891">
    <property type="entry name" value="Cyclophilin-like"/>
    <property type="match status" value="1"/>
</dbReference>
<dbReference type="PANTHER" id="PTHR45625">
    <property type="entry name" value="PEPTIDYL-PROLYL CIS-TRANS ISOMERASE-RELATED"/>
    <property type="match status" value="1"/>
</dbReference>
<reference evidence="5" key="2">
    <citation type="submission" date="2020-09" db="EMBL/GenBank/DDBJ databases">
        <authorList>
            <person name="Sun Q."/>
            <person name="Ohkuma M."/>
        </authorList>
    </citation>
    <scope>NUCLEOTIDE SEQUENCE</scope>
    <source>
        <strain evidence="5">JCM 3091</strain>
    </source>
</reference>
<dbReference type="RefSeq" id="WP_189113731.1">
    <property type="nucleotide sequence ID" value="NZ_BMQC01000005.1"/>
</dbReference>
<dbReference type="InterPro" id="IPR002130">
    <property type="entry name" value="Cyclophilin-type_PPIase_dom"/>
</dbReference>
<proteinExistence type="predicted"/>
<evidence type="ECO:0000256" key="2">
    <source>
        <dbReference type="SAM" id="MobiDB-lite"/>
    </source>
</evidence>
<evidence type="ECO:0000313" key="6">
    <source>
        <dbReference type="Proteomes" id="UP000662200"/>
    </source>
</evidence>
<dbReference type="AlphaFoldDB" id="A0A8J3BJF2"/>
<feature type="transmembrane region" description="Helical" evidence="3">
    <location>
        <begin position="33"/>
        <end position="54"/>
    </location>
</feature>
<name>A0A8J3BJF2_9ACTN</name>
<accession>A0A8J3BJF2</accession>
<feature type="domain" description="PPIase cyclophilin-type" evidence="4">
    <location>
        <begin position="103"/>
        <end position="261"/>
    </location>
</feature>
<dbReference type="EMBL" id="BMQC01000005">
    <property type="protein sequence ID" value="GGK25460.1"/>
    <property type="molecule type" value="Genomic_DNA"/>
</dbReference>
<organism evidence="5 6">
    <name type="scientific">Pilimelia terevasa</name>
    <dbReference type="NCBI Taxonomy" id="53372"/>
    <lineage>
        <taxon>Bacteria</taxon>
        <taxon>Bacillati</taxon>
        <taxon>Actinomycetota</taxon>
        <taxon>Actinomycetes</taxon>
        <taxon>Micromonosporales</taxon>
        <taxon>Micromonosporaceae</taxon>
        <taxon>Pilimelia</taxon>
    </lineage>
</organism>
<dbReference type="Pfam" id="PF00160">
    <property type="entry name" value="Pro_isomerase"/>
    <property type="match status" value="1"/>
</dbReference>
<keyword evidence="3" id="KW-0812">Transmembrane</keyword>
<comment type="function">
    <text evidence="1">PPIases accelerate the folding of proteins. It catalyzes the cis-trans isomerization of proline imidic peptide bonds in oligopeptides.</text>
</comment>
<gene>
    <name evidence="5" type="primary">ppiB</name>
    <name evidence="5" type="ORF">GCM10010124_17500</name>
</gene>
<keyword evidence="5" id="KW-0413">Isomerase</keyword>